<dbReference type="EMBL" id="RIBP01000001">
    <property type="protein sequence ID" value="TRZ40323.1"/>
    <property type="molecule type" value="Genomic_DNA"/>
</dbReference>
<dbReference type="PROSITE" id="PS51371">
    <property type="entry name" value="CBS"/>
    <property type="match status" value="1"/>
</dbReference>
<evidence type="ECO:0000313" key="5">
    <source>
        <dbReference type="Proteomes" id="UP000319837"/>
    </source>
</evidence>
<dbReference type="InterPro" id="IPR051257">
    <property type="entry name" value="Diverse_CBS-Domain"/>
</dbReference>
<proteinExistence type="predicted"/>
<dbReference type="SUPFAM" id="SSF54631">
    <property type="entry name" value="CBS-domain pair"/>
    <property type="match status" value="1"/>
</dbReference>
<feature type="domain" description="CBS" evidence="3">
    <location>
        <begin position="7"/>
        <end position="67"/>
    </location>
</feature>
<evidence type="ECO:0000256" key="1">
    <source>
        <dbReference type="ARBA" id="ARBA00023122"/>
    </source>
</evidence>
<organism evidence="4 5">
    <name type="scientific">Niallia circulans</name>
    <name type="common">Bacillus circulans</name>
    <dbReference type="NCBI Taxonomy" id="1397"/>
    <lineage>
        <taxon>Bacteria</taxon>
        <taxon>Bacillati</taxon>
        <taxon>Bacillota</taxon>
        <taxon>Bacilli</taxon>
        <taxon>Bacillales</taxon>
        <taxon>Bacillaceae</taxon>
        <taxon>Niallia</taxon>
    </lineage>
</organism>
<keyword evidence="1 2" id="KW-0129">CBS domain</keyword>
<sequence length="141" mass="16354">MNVAFFLIPKHEVAFVFQHWTMRQVMEKMEYHRYSAVPILNKEGRYLGTITEGDLLWKMKNTGNLDFQHTNVVSLQDVPLHSKYEAISVNSEIEEIVSTLLEQNFVPVVDDSGVFIGIIRRREVIQWLSEQNGNAMIQEAD</sequence>
<dbReference type="Gene3D" id="3.10.580.10">
    <property type="entry name" value="CBS-domain"/>
    <property type="match status" value="1"/>
</dbReference>
<protein>
    <submittedName>
        <fullName evidence="4">CBS domain-containing protein</fullName>
    </submittedName>
</protein>
<dbReference type="AlphaFoldDB" id="A0A553STJ7"/>
<accession>A0A553STJ7</accession>
<dbReference type="Pfam" id="PF00571">
    <property type="entry name" value="CBS"/>
    <property type="match status" value="2"/>
</dbReference>
<dbReference type="CDD" id="cd09834">
    <property type="entry name" value="CBS_pair_bac"/>
    <property type="match status" value="1"/>
</dbReference>
<comment type="caution">
    <text evidence="4">The sequence shown here is derived from an EMBL/GenBank/DDBJ whole genome shotgun (WGS) entry which is preliminary data.</text>
</comment>
<evidence type="ECO:0000313" key="4">
    <source>
        <dbReference type="EMBL" id="TRZ40323.1"/>
    </source>
</evidence>
<dbReference type="InterPro" id="IPR000644">
    <property type="entry name" value="CBS_dom"/>
</dbReference>
<dbReference type="Proteomes" id="UP000319837">
    <property type="component" value="Unassembled WGS sequence"/>
</dbReference>
<reference evidence="5" key="1">
    <citation type="submission" date="2018-10" db="EMBL/GenBank/DDBJ databases">
        <title>FDA dAtabase for Regulatory Grade micrObial Sequences (FDA-ARGOS): Supporting development and validation of Infectious Disease Dx tests.</title>
        <authorList>
            <person name="Minogue T."/>
            <person name="Wolcott M."/>
            <person name="Wasieloski L."/>
            <person name="Aguilar W."/>
            <person name="Moore D."/>
            <person name="Tallon L."/>
            <person name="Sadzewicz L."/>
            <person name="Sengamalay N."/>
            <person name="Ott S."/>
            <person name="Godinez A."/>
            <person name="Nagaraj S."/>
            <person name="Vavikolanu K."/>
            <person name="Vyas G."/>
            <person name="Nadendla S."/>
            <person name="George J."/>
            <person name="Sichtig H."/>
        </authorList>
    </citation>
    <scope>NUCLEOTIDE SEQUENCE [LARGE SCALE GENOMIC DNA]</scope>
    <source>
        <strain evidence="5">FDAARGOS_343</strain>
    </source>
</reference>
<dbReference type="PANTHER" id="PTHR43080">
    <property type="entry name" value="CBS DOMAIN-CONTAINING PROTEIN CBSX3, MITOCHONDRIAL"/>
    <property type="match status" value="1"/>
</dbReference>
<gene>
    <name evidence="4" type="ORF">CEQ21_05140</name>
</gene>
<dbReference type="RefSeq" id="WP_185763718.1">
    <property type="nucleotide sequence ID" value="NZ_RIBP01000001.1"/>
</dbReference>
<evidence type="ECO:0000259" key="3">
    <source>
        <dbReference type="PROSITE" id="PS51371"/>
    </source>
</evidence>
<dbReference type="InterPro" id="IPR046342">
    <property type="entry name" value="CBS_dom_sf"/>
</dbReference>
<evidence type="ECO:0000256" key="2">
    <source>
        <dbReference type="PROSITE-ProRule" id="PRU00703"/>
    </source>
</evidence>
<dbReference type="PANTHER" id="PTHR43080:SF26">
    <property type="entry name" value="REGULATORY PROTEIN"/>
    <property type="match status" value="1"/>
</dbReference>
<name>A0A553STJ7_NIACI</name>